<dbReference type="InterPro" id="IPR027417">
    <property type="entry name" value="P-loop_NTPase"/>
</dbReference>
<organism evidence="3 4">
    <name type="scientific">Hymenobacter negativus</name>
    <dbReference type="NCBI Taxonomy" id="2795026"/>
    <lineage>
        <taxon>Bacteria</taxon>
        <taxon>Pseudomonadati</taxon>
        <taxon>Bacteroidota</taxon>
        <taxon>Cytophagia</taxon>
        <taxon>Cytophagales</taxon>
        <taxon>Hymenobacteraceae</taxon>
        <taxon>Hymenobacter</taxon>
    </lineage>
</organism>
<dbReference type="Pfam" id="PF03354">
    <property type="entry name" value="TerL_ATPase"/>
    <property type="match status" value="1"/>
</dbReference>
<dbReference type="PANTHER" id="PTHR41287:SF1">
    <property type="entry name" value="PROTEIN YMFN"/>
    <property type="match status" value="1"/>
</dbReference>
<dbReference type="InterPro" id="IPR046462">
    <property type="entry name" value="TerL_nuclease"/>
</dbReference>
<dbReference type="RefSeq" id="WP_198075836.1">
    <property type="nucleotide sequence ID" value="NZ_JAEDAE010000005.1"/>
</dbReference>
<keyword evidence="4" id="KW-1185">Reference proteome</keyword>
<reference evidence="3 4" key="1">
    <citation type="submission" date="2020-12" db="EMBL/GenBank/DDBJ databases">
        <title>Hymenobacter sp.</title>
        <authorList>
            <person name="Kim M.K."/>
        </authorList>
    </citation>
    <scope>NUCLEOTIDE SEQUENCE [LARGE SCALE GENOMIC DNA]</scope>
    <source>
        <strain evidence="3 4">BT442</strain>
    </source>
</reference>
<evidence type="ECO:0000313" key="4">
    <source>
        <dbReference type="Proteomes" id="UP000625631"/>
    </source>
</evidence>
<feature type="domain" description="Terminase large subunit-like ATPase" evidence="1">
    <location>
        <begin position="129"/>
        <end position="302"/>
    </location>
</feature>
<dbReference type="PANTHER" id="PTHR41287">
    <property type="match status" value="1"/>
</dbReference>
<sequence length="604" mass="67813">MSTTRDYCIIAHRYATNMVAAHAAEEAIKVVLRPILRDLRKLREQETPDEAQVAALEKQAEAQRQRIYALPVRCGKWVALACERQLKDLQRKRFKYRFDEARAAHVCKFIELLQHTKGEWAGRPIVLEDWQIFLLTTVFGWVDASGYRRYKVTYKEIPRKNAKSTVSSGVGLYMLTADGEGGAEVYSAATTKDQAKIVWQDAHSMAAKSKGLQSRFGVRTAAHSIYTEEGSKFLALARDQGGNLDGLNVHCGIIDELHAHKTREIVDVIETATGARRQPLLWQITTAGFNLAGICYEVRTYTTKVLEGQITDHQHFGIIYTIDSDDDWAHPSSWQKANPNWGISVGVEDITRKGNKAVKVASARGNFKTKHLNVWVNANEAWMDMQAWETAADPSLRLAEFTGEECVAAVDLATKVDVAALVLLFKRDEIYYLFPFFWLPEAAAEGEENAHYAGWAAEGYISLTPGNVTDHNAVQDRARELAADHQLRALAYDPWQAHKFATELSDEGMAVLEYRMTVQNMSEPMKELHAAVISGKLVHNGNPAMSWMMSNVVAHTDAKDNIFPRKENPKNKIDGPVAAIMAMGQWLTPTEDEYIYRDRGLVSL</sequence>
<accession>A0ABS0Q8S5</accession>
<evidence type="ECO:0000313" key="3">
    <source>
        <dbReference type="EMBL" id="MBH8558985.1"/>
    </source>
</evidence>
<gene>
    <name evidence="3" type="ORF">I7X13_13045</name>
</gene>
<dbReference type="Proteomes" id="UP000625631">
    <property type="component" value="Unassembled WGS sequence"/>
</dbReference>
<dbReference type="InterPro" id="IPR046461">
    <property type="entry name" value="TerL_ATPase"/>
</dbReference>
<proteinExistence type="predicted"/>
<evidence type="ECO:0000259" key="1">
    <source>
        <dbReference type="Pfam" id="PF03354"/>
    </source>
</evidence>
<comment type="caution">
    <text evidence="3">The sequence shown here is derived from an EMBL/GenBank/DDBJ whole genome shotgun (WGS) entry which is preliminary data.</text>
</comment>
<dbReference type="EMBL" id="JAEDAE010000005">
    <property type="protein sequence ID" value="MBH8558985.1"/>
    <property type="molecule type" value="Genomic_DNA"/>
</dbReference>
<feature type="domain" description="Terminase large subunit-like endonuclease" evidence="2">
    <location>
        <begin position="310"/>
        <end position="586"/>
    </location>
</feature>
<dbReference type="InterPro" id="IPR005021">
    <property type="entry name" value="Terminase_largesu-like"/>
</dbReference>
<protein>
    <submittedName>
        <fullName evidence="3">Terminase large subunit</fullName>
    </submittedName>
</protein>
<dbReference type="Pfam" id="PF20441">
    <property type="entry name" value="TerL_nuclease"/>
    <property type="match status" value="1"/>
</dbReference>
<evidence type="ECO:0000259" key="2">
    <source>
        <dbReference type="Pfam" id="PF20441"/>
    </source>
</evidence>
<name>A0ABS0Q8S5_9BACT</name>
<dbReference type="Gene3D" id="3.40.50.300">
    <property type="entry name" value="P-loop containing nucleotide triphosphate hydrolases"/>
    <property type="match status" value="1"/>
</dbReference>